<feature type="chain" id="PRO_5043318069" evidence="5">
    <location>
        <begin position="20"/>
        <end position="359"/>
    </location>
</feature>
<protein>
    <submittedName>
        <fullName evidence="6">Major royal jelly protein</fullName>
    </submittedName>
</protein>
<evidence type="ECO:0000256" key="5">
    <source>
        <dbReference type="SAM" id="SignalP"/>
    </source>
</evidence>
<evidence type="ECO:0000256" key="1">
    <source>
        <dbReference type="ARBA" id="ARBA00004613"/>
    </source>
</evidence>
<feature type="signal peptide" evidence="5">
    <location>
        <begin position="1"/>
        <end position="19"/>
    </location>
</feature>
<evidence type="ECO:0000313" key="7">
    <source>
        <dbReference type="Proteomes" id="UP001458880"/>
    </source>
</evidence>
<comment type="similarity">
    <text evidence="2">Belongs to the major royal jelly protein family.</text>
</comment>
<dbReference type="InterPro" id="IPR011042">
    <property type="entry name" value="6-blade_b-propeller_TolB-like"/>
</dbReference>
<reference evidence="6 7" key="1">
    <citation type="journal article" date="2024" name="BMC Genomics">
        <title>De novo assembly and annotation of Popillia japonica's genome with initial clues to its potential as an invasive pest.</title>
        <authorList>
            <person name="Cucini C."/>
            <person name="Boschi S."/>
            <person name="Funari R."/>
            <person name="Cardaioli E."/>
            <person name="Iannotti N."/>
            <person name="Marturano G."/>
            <person name="Paoli F."/>
            <person name="Bruttini M."/>
            <person name="Carapelli A."/>
            <person name="Frati F."/>
            <person name="Nardi F."/>
        </authorList>
    </citation>
    <scope>NUCLEOTIDE SEQUENCE [LARGE SCALE GENOMIC DNA]</scope>
    <source>
        <strain evidence="6">DMR45628</strain>
    </source>
</reference>
<dbReference type="GO" id="GO:0005576">
    <property type="term" value="C:extracellular region"/>
    <property type="evidence" value="ECO:0007669"/>
    <property type="project" value="UniProtKB-SubCell"/>
</dbReference>
<gene>
    <name evidence="6" type="ORF">QE152_g21673</name>
</gene>
<comment type="caution">
    <text evidence="6">The sequence shown here is derived from an EMBL/GenBank/DDBJ whole genome shotgun (WGS) entry which is preliminary data.</text>
</comment>
<evidence type="ECO:0000313" key="6">
    <source>
        <dbReference type="EMBL" id="KAK9721215.1"/>
    </source>
</evidence>
<dbReference type="InterPro" id="IPR017996">
    <property type="entry name" value="MRJP/yellow-related"/>
</dbReference>
<name>A0AAW1KNK8_POPJA</name>
<dbReference type="PANTHER" id="PTHR10009">
    <property type="entry name" value="PROTEIN YELLOW-RELATED"/>
    <property type="match status" value="1"/>
</dbReference>
<evidence type="ECO:0000256" key="4">
    <source>
        <dbReference type="ARBA" id="ARBA00022729"/>
    </source>
</evidence>
<dbReference type="Proteomes" id="UP001458880">
    <property type="component" value="Unassembled WGS sequence"/>
</dbReference>
<sequence>MKHFLNLLITNLLYIVAFAYSTGLKDEFTWTRLTYDIHPTHQEHTGSPKINSDRIFFPTEPQNSYETRMSIGNSEDYHYPNNIPMGANRWKNKLFITVPRRRNGIPSTLNYVPVNSPIKHNLPLIPYPDLKTNKIKIADGQEHLISVYRVTVDPCDRLWMVDTGIIEIPGNKTRLGPQKLVIIDLNTDKIIKTYNFKDSDLTSVTTLALITLDVAETNCDDAYAYIPDFLGYGLVVYSLKKDDSWRIKHNYFHIEPTGGDFEIGGHKFQWSDGIFSGGLTGIHENGNRNYIFHAMAGTHLYSVSTRVLKNKKLATRSYHHDDFIILGDRGYNWQTSASAVHPSSTVMFFALVNKHGVGC</sequence>
<evidence type="ECO:0000256" key="2">
    <source>
        <dbReference type="ARBA" id="ARBA00009127"/>
    </source>
</evidence>
<dbReference type="PANTHER" id="PTHR10009:SF11">
    <property type="entry name" value="RH54244P"/>
    <property type="match status" value="1"/>
</dbReference>
<accession>A0AAW1KNK8</accession>
<evidence type="ECO:0000256" key="3">
    <source>
        <dbReference type="ARBA" id="ARBA00022525"/>
    </source>
</evidence>
<dbReference type="EMBL" id="JASPKY010000201">
    <property type="protein sequence ID" value="KAK9721215.1"/>
    <property type="molecule type" value="Genomic_DNA"/>
</dbReference>
<keyword evidence="3" id="KW-0964">Secreted</keyword>
<comment type="subcellular location">
    <subcellularLocation>
        <location evidence="1">Secreted</location>
    </subcellularLocation>
</comment>
<proteinExistence type="inferred from homology"/>
<organism evidence="6 7">
    <name type="scientific">Popillia japonica</name>
    <name type="common">Japanese beetle</name>
    <dbReference type="NCBI Taxonomy" id="7064"/>
    <lineage>
        <taxon>Eukaryota</taxon>
        <taxon>Metazoa</taxon>
        <taxon>Ecdysozoa</taxon>
        <taxon>Arthropoda</taxon>
        <taxon>Hexapoda</taxon>
        <taxon>Insecta</taxon>
        <taxon>Pterygota</taxon>
        <taxon>Neoptera</taxon>
        <taxon>Endopterygota</taxon>
        <taxon>Coleoptera</taxon>
        <taxon>Polyphaga</taxon>
        <taxon>Scarabaeiformia</taxon>
        <taxon>Scarabaeidae</taxon>
        <taxon>Rutelinae</taxon>
        <taxon>Popillia</taxon>
    </lineage>
</organism>
<dbReference type="Pfam" id="PF03022">
    <property type="entry name" value="MRJP"/>
    <property type="match status" value="1"/>
</dbReference>
<dbReference type="AlphaFoldDB" id="A0AAW1KNK8"/>
<dbReference type="Gene3D" id="2.120.10.30">
    <property type="entry name" value="TolB, C-terminal domain"/>
    <property type="match status" value="1"/>
</dbReference>
<keyword evidence="7" id="KW-1185">Reference proteome</keyword>
<keyword evidence="4 5" id="KW-0732">Signal</keyword>